<dbReference type="Pfam" id="PF00550">
    <property type="entry name" value="PP-binding"/>
    <property type="match status" value="1"/>
</dbReference>
<keyword evidence="1" id="KW-0596">Phosphopantetheine</keyword>
<dbReference type="GO" id="GO:0000035">
    <property type="term" value="F:acyl binding"/>
    <property type="evidence" value="ECO:0007669"/>
    <property type="project" value="TreeGrafter"/>
</dbReference>
<evidence type="ECO:0000256" key="6">
    <source>
        <dbReference type="ARBA" id="ARBA00023160"/>
    </source>
</evidence>
<dbReference type="GO" id="GO:0016020">
    <property type="term" value="C:membrane"/>
    <property type="evidence" value="ECO:0007669"/>
    <property type="project" value="GOC"/>
</dbReference>
<dbReference type="InterPro" id="IPR020806">
    <property type="entry name" value="PKS_PP-bd"/>
</dbReference>
<keyword evidence="4" id="KW-0276">Fatty acid metabolism</keyword>
<evidence type="ECO:0000313" key="9">
    <source>
        <dbReference type="Proteomes" id="UP000639606"/>
    </source>
</evidence>
<evidence type="ECO:0000256" key="4">
    <source>
        <dbReference type="ARBA" id="ARBA00022832"/>
    </source>
</evidence>
<keyword evidence="3" id="KW-0597">Phosphoprotein</keyword>
<dbReference type="PANTHER" id="PTHR20863:SF76">
    <property type="entry name" value="CARRIER DOMAIN-CONTAINING PROTEIN"/>
    <property type="match status" value="1"/>
</dbReference>
<evidence type="ECO:0000259" key="7">
    <source>
        <dbReference type="PROSITE" id="PS50075"/>
    </source>
</evidence>
<dbReference type="InterPro" id="IPR003231">
    <property type="entry name" value="ACP"/>
</dbReference>
<dbReference type="EMBL" id="BMRG01000023">
    <property type="protein sequence ID" value="GGP82520.1"/>
    <property type="molecule type" value="Genomic_DNA"/>
</dbReference>
<dbReference type="GO" id="GO:0031177">
    <property type="term" value="F:phosphopantetheine binding"/>
    <property type="evidence" value="ECO:0007669"/>
    <property type="project" value="InterPro"/>
</dbReference>
<evidence type="ECO:0000256" key="3">
    <source>
        <dbReference type="ARBA" id="ARBA00022553"/>
    </source>
</evidence>
<comment type="caution">
    <text evidence="8">The sequence shown here is derived from an EMBL/GenBank/DDBJ whole genome shotgun (WGS) entry which is preliminary data.</text>
</comment>
<protein>
    <recommendedName>
        <fullName evidence="7">Carrier domain-containing protein</fullName>
    </recommendedName>
</protein>
<proteinExistence type="predicted"/>
<evidence type="ECO:0000256" key="1">
    <source>
        <dbReference type="ARBA" id="ARBA00022450"/>
    </source>
</evidence>
<evidence type="ECO:0000313" key="8">
    <source>
        <dbReference type="EMBL" id="GGP82520.1"/>
    </source>
</evidence>
<dbReference type="Proteomes" id="UP000639606">
    <property type="component" value="Unassembled WGS sequence"/>
</dbReference>
<dbReference type="GO" id="GO:0000036">
    <property type="term" value="F:acyl carrier activity"/>
    <property type="evidence" value="ECO:0007669"/>
    <property type="project" value="TreeGrafter"/>
</dbReference>
<organism evidence="8 9">
    <name type="scientific">Saccharothrix coeruleofusca</name>
    <dbReference type="NCBI Taxonomy" id="33919"/>
    <lineage>
        <taxon>Bacteria</taxon>
        <taxon>Bacillati</taxon>
        <taxon>Actinomycetota</taxon>
        <taxon>Actinomycetes</taxon>
        <taxon>Pseudonocardiales</taxon>
        <taxon>Pseudonocardiaceae</taxon>
        <taxon>Saccharothrix</taxon>
    </lineage>
</organism>
<keyword evidence="2" id="KW-0444">Lipid biosynthesis</keyword>
<keyword evidence="9" id="KW-1185">Reference proteome</keyword>
<dbReference type="PANTHER" id="PTHR20863">
    <property type="entry name" value="ACYL CARRIER PROTEIN"/>
    <property type="match status" value="1"/>
</dbReference>
<dbReference type="GO" id="GO:0005829">
    <property type="term" value="C:cytosol"/>
    <property type="evidence" value="ECO:0007669"/>
    <property type="project" value="TreeGrafter"/>
</dbReference>
<evidence type="ECO:0000256" key="2">
    <source>
        <dbReference type="ARBA" id="ARBA00022516"/>
    </source>
</evidence>
<sequence length="83" mass="8871">MDNILQVTTSLIRDLVPDYEGDVALSSNFEEMGVDSLSRVDLVVALEREFQVTIPDSVLAELRTVGDLASFVDGARAAGSAAQ</sequence>
<keyword evidence="6" id="KW-0275">Fatty acid biosynthesis</keyword>
<dbReference type="RefSeq" id="WP_189227234.1">
    <property type="nucleotide sequence ID" value="NZ_BMRG01000023.1"/>
</dbReference>
<dbReference type="PROSITE" id="PS50075">
    <property type="entry name" value="CARRIER"/>
    <property type="match status" value="1"/>
</dbReference>
<keyword evidence="5" id="KW-0443">Lipid metabolism</keyword>
<dbReference type="SUPFAM" id="SSF47336">
    <property type="entry name" value="ACP-like"/>
    <property type="match status" value="1"/>
</dbReference>
<dbReference type="Gene3D" id="1.10.1200.10">
    <property type="entry name" value="ACP-like"/>
    <property type="match status" value="1"/>
</dbReference>
<reference evidence="8" key="1">
    <citation type="journal article" date="2014" name="Int. J. Syst. Evol. Microbiol.">
        <title>Complete genome sequence of Corynebacterium casei LMG S-19264T (=DSM 44701T), isolated from a smear-ripened cheese.</title>
        <authorList>
            <consortium name="US DOE Joint Genome Institute (JGI-PGF)"/>
            <person name="Walter F."/>
            <person name="Albersmeier A."/>
            <person name="Kalinowski J."/>
            <person name="Ruckert C."/>
        </authorList>
    </citation>
    <scope>NUCLEOTIDE SEQUENCE</scope>
    <source>
        <strain evidence="8">JCM 3313</strain>
    </source>
</reference>
<dbReference type="SMART" id="SM00823">
    <property type="entry name" value="PKS_PP"/>
    <property type="match status" value="1"/>
</dbReference>
<accession>A0A918AX03</accession>
<gene>
    <name evidence="8" type="ORF">GCM10010185_65670</name>
</gene>
<dbReference type="InterPro" id="IPR009081">
    <property type="entry name" value="PP-bd_ACP"/>
</dbReference>
<name>A0A918AX03_9PSEU</name>
<evidence type="ECO:0000256" key="5">
    <source>
        <dbReference type="ARBA" id="ARBA00023098"/>
    </source>
</evidence>
<dbReference type="GO" id="GO:0009245">
    <property type="term" value="P:lipid A biosynthetic process"/>
    <property type="evidence" value="ECO:0007669"/>
    <property type="project" value="TreeGrafter"/>
</dbReference>
<reference evidence="8" key="2">
    <citation type="submission" date="2020-09" db="EMBL/GenBank/DDBJ databases">
        <authorList>
            <person name="Sun Q."/>
            <person name="Ohkuma M."/>
        </authorList>
    </citation>
    <scope>NUCLEOTIDE SEQUENCE</scope>
    <source>
        <strain evidence="8">JCM 3313</strain>
    </source>
</reference>
<dbReference type="InterPro" id="IPR036736">
    <property type="entry name" value="ACP-like_sf"/>
</dbReference>
<dbReference type="AlphaFoldDB" id="A0A918AX03"/>
<feature type="domain" description="Carrier" evidence="7">
    <location>
        <begin position="1"/>
        <end position="76"/>
    </location>
</feature>